<dbReference type="InterPro" id="IPR007329">
    <property type="entry name" value="FMN-bd"/>
</dbReference>
<dbReference type="SMART" id="SM00900">
    <property type="entry name" value="FMN_bind"/>
    <property type="match status" value="1"/>
</dbReference>
<accession>A0ABU9D7V0</accession>
<proteinExistence type="predicted"/>
<feature type="domain" description="FMN-binding" evidence="2">
    <location>
        <begin position="89"/>
        <end position="170"/>
    </location>
</feature>
<feature type="signal peptide" evidence="1">
    <location>
        <begin position="1"/>
        <end position="23"/>
    </location>
</feature>
<evidence type="ECO:0000259" key="2">
    <source>
        <dbReference type="SMART" id="SM00900"/>
    </source>
</evidence>
<gene>
    <name evidence="3" type="ORF">WOB96_06785</name>
</gene>
<name>A0ABU9D7V0_9PROT</name>
<dbReference type="RefSeq" id="WP_341370527.1">
    <property type="nucleotide sequence ID" value="NZ_JBBPCO010000005.1"/>
</dbReference>
<feature type="chain" id="PRO_5047024745" evidence="1">
    <location>
        <begin position="24"/>
        <end position="176"/>
    </location>
</feature>
<evidence type="ECO:0000313" key="3">
    <source>
        <dbReference type="EMBL" id="MEK8089471.1"/>
    </source>
</evidence>
<organism evidence="3 4">
    <name type="scientific">Thermithiobacillus plumbiphilus</name>
    <dbReference type="NCBI Taxonomy" id="1729899"/>
    <lineage>
        <taxon>Bacteria</taxon>
        <taxon>Pseudomonadati</taxon>
        <taxon>Pseudomonadota</taxon>
        <taxon>Acidithiobacillia</taxon>
        <taxon>Acidithiobacillales</taxon>
        <taxon>Thermithiobacillaceae</taxon>
        <taxon>Thermithiobacillus</taxon>
    </lineage>
</organism>
<sequence length="176" mass="19708">MRPLSTSLALILSLLVTWASASADDRVYQTPEQFLGEAFGTHAPKQAVLWLTRPLQADLNTILGHPPSQLRQRYWTDGQKTAWILEEIGKEEPITAGFVVGPDGRIQMSRVLIYREPRGMEVRYPAFLKQFTGAGLAPNRFLDRNIDGISGATLSVRAMQKMARAALFMNRQARKP</sequence>
<protein>
    <submittedName>
        <fullName evidence="3">FMN-binding protein</fullName>
    </submittedName>
</protein>
<comment type="caution">
    <text evidence="3">The sequence shown here is derived from an EMBL/GenBank/DDBJ whole genome shotgun (WGS) entry which is preliminary data.</text>
</comment>
<keyword evidence="1" id="KW-0732">Signal</keyword>
<dbReference type="Proteomes" id="UP001446205">
    <property type="component" value="Unassembled WGS sequence"/>
</dbReference>
<reference evidence="3 4" key="1">
    <citation type="submission" date="2024-04" db="EMBL/GenBank/DDBJ databases">
        <authorList>
            <person name="Abashina T."/>
            <person name="Shaikin A."/>
        </authorList>
    </citation>
    <scope>NUCLEOTIDE SEQUENCE [LARGE SCALE GENOMIC DNA]</scope>
    <source>
        <strain evidence="3 4">AAFK</strain>
    </source>
</reference>
<dbReference type="EMBL" id="JBBPCO010000005">
    <property type="protein sequence ID" value="MEK8089471.1"/>
    <property type="molecule type" value="Genomic_DNA"/>
</dbReference>
<keyword evidence="4" id="KW-1185">Reference proteome</keyword>
<dbReference type="Pfam" id="PF04205">
    <property type="entry name" value="FMN_bind"/>
    <property type="match status" value="1"/>
</dbReference>
<evidence type="ECO:0000256" key="1">
    <source>
        <dbReference type="SAM" id="SignalP"/>
    </source>
</evidence>
<evidence type="ECO:0000313" key="4">
    <source>
        <dbReference type="Proteomes" id="UP001446205"/>
    </source>
</evidence>